<keyword evidence="2" id="KW-0472">Membrane</keyword>
<feature type="transmembrane region" description="Helical" evidence="2">
    <location>
        <begin position="263"/>
        <end position="282"/>
    </location>
</feature>
<feature type="transmembrane region" description="Helical" evidence="2">
    <location>
        <begin position="203"/>
        <end position="223"/>
    </location>
</feature>
<gene>
    <name evidence="3" type="ORF">K1F36_02930</name>
</gene>
<protein>
    <submittedName>
        <fullName evidence="3">Permease</fullName>
    </submittedName>
</protein>
<feature type="transmembrane region" description="Helical" evidence="2">
    <location>
        <begin position="303"/>
        <end position="323"/>
    </location>
</feature>
<keyword evidence="1" id="KW-0813">Transport</keyword>
<keyword evidence="2" id="KW-1133">Transmembrane helix</keyword>
<dbReference type="Proteomes" id="UP001196136">
    <property type="component" value="Unassembled WGS sequence"/>
</dbReference>
<reference evidence="3 4" key="1">
    <citation type="submission" date="2021-08" db="EMBL/GenBank/DDBJ databases">
        <title>Muricauda profundi sp. nov., a marine bacterium isolated from deep seawater of the Mariana Trench.</title>
        <authorList>
            <person name="Wei Y."/>
        </authorList>
    </citation>
    <scope>NUCLEOTIDE SEQUENCE [LARGE SCALE GENOMIC DNA]</scope>
    <source>
        <strain evidence="3 4">W52</strain>
    </source>
</reference>
<feature type="transmembrane region" description="Helical" evidence="2">
    <location>
        <begin position="60"/>
        <end position="87"/>
    </location>
</feature>
<dbReference type="PANTHER" id="PTHR36838:SF3">
    <property type="entry name" value="TRANSPORTER AUXIN EFFLUX CARRIER EC FAMILY"/>
    <property type="match status" value="1"/>
</dbReference>
<feature type="transmembrane region" description="Helical" evidence="2">
    <location>
        <begin position="131"/>
        <end position="150"/>
    </location>
</feature>
<sequence length="379" mass="41509">MDIGIQKTIVFLFFILIGVLLKVKFKSKEEISGIKKIILNLALPATIFIALLGVKVELHLLILPLLALGLNLLLFFSMPVILPLMGIGKGTSEYRTAKLLVPSLAPGLSSFPFILEFLGEEYLAKAAMSDLGNKVFVLFFLYLVAMNWHYGLQLDKKKNGGTKLKPLIKAMVSEPVNVFIAAALVLLAFGLHMDSLPFFLSETLEKLSLIMTPLVLLFIGLAVKIKRKQFFQIFCLLCTRAGLVLLISAIFVTVAGIEARNEILLTMAFGLSACSFWPYAHIAAVDSMEMDKKSKRRTFSGDFGVAILALSFPLSTMLILATLNSGSFFVNPVNIFMVAVALLGIGFIIPLCSGISKKKWSEQKLIDHEISSAATEKAA</sequence>
<organism evidence="3 4">
    <name type="scientific">Flagellimonas abyssi</name>
    <dbReference type="NCBI Taxonomy" id="2864871"/>
    <lineage>
        <taxon>Bacteria</taxon>
        <taxon>Pseudomonadati</taxon>
        <taxon>Bacteroidota</taxon>
        <taxon>Flavobacteriia</taxon>
        <taxon>Flavobacteriales</taxon>
        <taxon>Flavobacteriaceae</taxon>
        <taxon>Flagellimonas</taxon>
    </lineage>
</organism>
<evidence type="ECO:0000313" key="4">
    <source>
        <dbReference type="Proteomes" id="UP001196136"/>
    </source>
</evidence>
<feature type="transmembrane region" description="Helical" evidence="2">
    <location>
        <begin position="37"/>
        <end position="54"/>
    </location>
</feature>
<keyword evidence="2" id="KW-0812">Transmembrane</keyword>
<feature type="transmembrane region" description="Helical" evidence="2">
    <location>
        <begin position="335"/>
        <end position="355"/>
    </location>
</feature>
<name>A0ABS7ENW4_9FLAO</name>
<accession>A0ABS7ENW4</accession>
<feature type="transmembrane region" description="Helical" evidence="2">
    <location>
        <begin position="230"/>
        <end position="257"/>
    </location>
</feature>
<evidence type="ECO:0000256" key="1">
    <source>
        <dbReference type="ARBA" id="ARBA00022448"/>
    </source>
</evidence>
<proteinExistence type="predicted"/>
<evidence type="ECO:0000256" key="2">
    <source>
        <dbReference type="SAM" id="Phobius"/>
    </source>
</evidence>
<dbReference type="RefSeq" id="WP_220112485.1">
    <property type="nucleotide sequence ID" value="NZ_JAHZSV010000003.1"/>
</dbReference>
<dbReference type="EMBL" id="JAHZSV010000003">
    <property type="protein sequence ID" value="MBW8198769.1"/>
    <property type="molecule type" value="Genomic_DNA"/>
</dbReference>
<feature type="transmembrane region" description="Helical" evidence="2">
    <location>
        <begin position="171"/>
        <end position="191"/>
    </location>
</feature>
<dbReference type="PANTHER" id="PTHR36838">
    <property type="entry name" value="AUXIN EFFLUX CARRIER FAMILY PROTEIN"/>
    <property type="match status" value="1"/>
</dbReference>
<feature type="transmembrane region" description="Helical" evidence="2">
    <location>
        <begin position="99"/>
        <end position="119"/>
    </location>
</feature>
<feature type="transmembrane region" description="Helical" evidence="2">
    <location>
        <begin position="6"/>
        <end position="25"/>
    </location>
</feature>
<comment type="caution">
    <text evidence="3">The sequence shown here is derived from an EMBL/GenBank/DDBJ whole genome shotgun (WGS) entry which is preliminary data.</text>
</comment>
<evidence type="ECO:0000313" key="3">
    <source>
        <dbReference type="EMBL" id="MBW8198769.1"/>
    </source>
</evidence>
<keyword evidence="4" id="KW-1185">Reference proteome</keyword>